<evidence type="ECO:0000256" key="4">
    <source>
        <dbReference type="PROSITE-ProRule" id="PRU00449"/>
    </source>
</evidence>
<dbReference type="EMBL" id="JH604636">
    <property type="protein sequence ID" value="EHY65098.1"/>
    <property type="molecule type" value="Genomic_DNA"/>
</dbReference>
<dbReference type="PROSITE" id="PS51039">
    <property type="entry name" value="ZF_AN1"/>
    <property type="match status" value="1"/>
</dbReference>
<name>H8ZD73_NEMA1</name>
<dbReference type="Pfam" id="PF01428">
    <property type="entry name" value="zf-AN1"/>
    <property type="match status" value="1"/>
</dbReference>
<evidence type="ECO:0000259" key="5">
    <source>
        <dbReference type="PROSITE" id="PS51039"/>
    </source>
</evidence>
<evidence type="ECO:0000256" key="2">
    <source>
        <dbReference type="ARBA" id="ARBA00022771"/>
    </source>
</evidence>
<keyword evidence="2 4" id="KW-0863">Zinc-finger</keyword>
<evidence type="ECO:0000256" key="1">
    <source>
        <dbReference type="ARBA" id="ARBA00022723"/>
    </source>
</evidence>
<dbReference type="SMART" id="SM00154">
    <property type="entry name" value="ZnF_AN1"/>
    <property type="match status" value="1"/>
</dbReference>
<dbReference type="Proteomes" id="UP000005622">
    <property type="component" value="Unassembled WGS sequence"/>
</dbReference>
<dbReference type="PANTHER" id="PTHR46728:SF1">
    <property type="entry name" value="AN1-TYPE ZINC FINGER PROTEIN 4"/>
    <property type="match status" value="1"/>
</dbReference>
<evidence type="ECO:0000256" key="3">
    <source>
        <dbReference type="ARBA" id="ARBA00022833"/>
    </source>
</evidence>
<dbReference type="AlphaFoldDB" id="H8ZD73"/>
<dbReference type="InterPro" id="IPR000058">
    <property type="entry name" value="Znf_AN1"/>
</dbReference>
<feature type="domain" description="AN1-type" evidence="5">
    <location>
        <begin position="26"/>
        <end position="73"/>
    </location>
</feature>
<accession>H8ZD73</accession>
<dbReference type="InterPro" id="IPR035896">
    <property type="entry name" value="AN1-like_Znf"/>
</dbReference>
<gene>
    <name evidence="6" type="ORF">NERG_01544</name>
</gene>
<keyword evidence="3" id="KW-0862">Zinc</keyword>
<dbReference type="SUPFAM" id="SSF118310">
    <property type="entry name" value="AN1-like Zinc finger"/>
    <property type="match status" value="1"/>
</dbReference>
<dbReference type="HOGENOM" id="CLU_057016_6_1_1"/>
<sequence>MKSLQSRKRKLPFDEDAKKHEAIKYGVKPTECSYCSVRLRITNTFGCKCKRVFCAKHRYSDEHRCTYDYKTENMIRLEKENPKIAPSRISNA</sequence>
<protein>
    <recommendedName>
        <fullName evidence="5">AN1-type domain-containing protein</fullName>
    </recommendedName>
</protein>
<dbReference type="GO" id="GO:0008270">
    <property type="term" value="F:zinc ion binding"/>
    <property type="evidence" value="ECO:0007669"/>
    <property type="project" value="UniProtKB-KW"/>
</dbReference>
<reference evidence="6" key="1">
    <citation type="submission" date="2011-03" db="EMBL/GenBank/DDBJ databases">
        <title>The Genome Sequence of Nematocida sp1 strain ERTm2.</title>
        <authorList>
            <consortium name="The Broad Institute Genome Sequencing Platform"/>
            <consortium name="The Broad Institute Genome Sequencing Center for Infectious Disease"/>
            <person name="Cuomo C."/>
            <person name="Troemel E."/>
            <person name="Young S.K."/>
            <person name="Zeng Q."/>
            <person name="Gargeya S."/>
            <person name="Fitzgerald M."/>
            <person name="Haas B."/>
            <person name="Abouelleil A."/>
            <person name="Alvarado L."/>
            <person name="Arachchi H.M."/>
            <person name="Berlin A."/>
            <person name="Brown A."/>
            <person name="Chapman S.B."/>
            <person name="Chen Z."/>
            <person name="Dunbar C."/>
            <person name="Freedman E."/>
            <person name="Gearin G."/>
            <person name="Gellesch M."/>
            <person name="Goldberg J."/>
            <person name="Griggs A."/>
            <person name="Gujja S."/>
            <person name="Heilman E.R."/>
            <person name="Heiman D."/>
            <person name="Howarth C."/>
            <person name="Larson L."/>
            <person name="Lui A."/>
            <person name="MacDonald P.J.P."/>
            <person name="Mehta T."/>
            <person name="Montmayeur A."/>
            <person name="Murphy C."/>
            <person name="Neiman D."/>
            <person name="Pearson M."/>
            <person name="Priest M."/>
            <person name="Roberts A."/>
            <person name="Saif S."/>
            <person name="Shea T."/>
            <person name="Shenoy N."/>
            <person name="Sisk P."/>
            <person name="Stolte C."/>
            <person name="Sykes S."/>
            <person name="White J."/>
            <person name="Yandava C."/>
            <person name="Wortman J."/>
            <person name="Nusbaum C."/>
            <person name="Birren B."/>
        </authorList>
    </citation>
    <scope>NUCLEOTIDE SEQUENCE</scope>
    <source>
        <strain evidence="6">ERTm2</strain>
    </source>
</reference>
<proteinExistence type="predicted"/>
<dbReference type="STRING" id="944018.H8ZD73"/>
<dbReference type="InterPro" id="IPR053061">
    <property type="entry name" value="AN1-type_zinc_finger"/>
</dbReference>
<dbReference type="Gene3D" id="4.10.1110.10">
    <property type="entry name" value="AN1-like Zinc finger"/>
    <property type="match status" value="1"/>
</dbReference>
<organism evidence="6">
    <name type="scientific">Nematocida ausubeli (strain ATCC PRA-371 / ERTm2)</name>
    <name type="common">Nematode killer fungus</name>
    <dbReference type="NCBI Taxonomy" id="1913371"/>
    <lineage>
        <taxon>Eukaryota</taxon>
        <taxon>Fungi</taxon>
        <taxon>Fungi incertae sedis</taxon>
        <taxon>Microsporidia</taxon>
        <taxon>Nematocida</taxon>
    </lineage>
</organism>
<dbReference type="PANTHER" id="PTHR46728">
    <property type="entry name" value="AN1-TYPE ZINC FINGER PROTEIN 4"/>
    <property type="match status" value="1"/>
</dbReference>
<evidence type="ECO:0000313" key="6">
    <source>
        <dbReference type="EMBL" id="EHY65098.1"/>
    </source>
</evidence>
<keyword evidence="1" id="KW-0479">Metal-binding</keyword>